<evidence type="ECO:0000313" key="1">
    <source>
        <dbReference type="EMBL" id="GAI28166.1"/>
    </source>
</evidence>
<comment type="caution">
    <text evidence="1">The sequence shown here is derived from an EMBL/GenBank/DDBJ whole genome shotgun (WGS) entry which is preliminary data.</text>
</comment>
<dbReference type="AlphaFoldDB" id="X1ND91"/>
<feature type="non-terminal residue" evidence="1">
    <location>
        <position position="1"/>
    </location>
</feature>
<protein>
    <submittedName>
        <fullName evidence="1">Uncharacterized protein</fullName>
    </submittedName>
</protein>
<gene>
    <name evidence="1" type="ORF">S06H3_26330</name>
</gene>
<dbReference type="EMBL" id="BARV01015213">
    <property type="protein sequence ID" value="GAI28166.1"/>
    <property type="molecule type" value="Genomic_DNA"/>
</dbReference>
<reference evidence="1" key="1">
    <citation type="journal article" date="2014" name="Front. Microbiol.">
        <title>High frequency of phylogenetically diverse reductive dehalogenase-homologous genes in deep subseafloor sedimentary metagenomes.</title>
        <authorList>
            <person name="Kawai M."/>
            <person name="Futagami T."/>
            <person name="Toyoda A."/>
            <person name="Takaki Y."/>
            <person name="Nishi S."/>
            <person name="Hori S."/>
            <person name="Arai W."/>
            <person name="Tsubouchi T."/>
            <person name="Morono Y."/>
            <person name="Uchiyama I."/>
            <person name="Ito T."/>
            <person name="Fujiyama A."/>
            <person name="Inagaki F."/>
            <person name="Takami H."/>
        </authorList>
    </citation>
    <scope>NUCLEOTIDE SEQUENCE</scope>
    <source>
        <strain evidence="1">Expedition CK06-06</strain>
    </source>
</reference>
<sequence>EAKVTDDTLLEPFVNRFVVMVESAQKIELGGGGRRKPPGGRDGHEREIPTGVAMPEIHEVYEPEWENRKPKFDKYSALQIVQEEAADPETPSNGNAAIYSFWVNMDNIYLKTEIKASKDAPEILKARFMYGLVLVGMALMQEDSKAEKVKTENESEDQTDNNVALTLEDQVSRTSAAIAPVLLPLIESLGALTEEQIAVGSQVGDDE</sequence>
<name>X1ND91_9ZZZZ</name>
<organism evidence="1">
    <name type="scientific">marine sediment metagenome</name>
    <dbReference type="NCBI Taxonomy" id="412755"/>
    <lineage>
        <taxon>unclassified sequences</taxon>
        <taxon>metagenomes</taxon>
        <taxon>ecological metagenomes</taxon>
    </lineage>
</organism>
<accession>X1ND91</accession>
<proteinExistence type="predicted"/>